<name>A0ABU0M8C5_9HYPH</name>
<gene>
    <name evidence="3" type="ORF">QO015_002827</name>
</gene>
<dbReference type="Proteomes" id="UP001223743">
    <property type="component" value="Unassembled WGS sequence"/>
</dbReference>
<feature type="region of interest" description="Disordered" evidence="1">
    <location>
        <begin position="24"/>
        <end position="56"/>
    </location>
</feature>
<evidence type="ECO:0000256" key="1">
    <source>
        <dbReference type="SAM" id="MobiDB-lite"/>
    </source>
</evidence>
<evidence type="ECO:0000313" key="3">
    <source>
        <dbReference type="EMBL" id="MDQ0517214.1"/>
    </source>
</evidence>
<keyword evidence="4" id="KW-1185">Reference proteome</keyword>
<feature type="compositionally biased region" description="Pro residues" evidence="1">
    <location>
        <begin position="34"/>
        <end position="56"/>
    </location>
</feature>
<proteinExistence type="predicted"/>
<organism evidence="3 4">
    <name type="scientific">Kaistia geumhonensis</name>
    <dbReference type="NCBI Taxonomy" id="410839"/>
    <lineage>
        <taxon>Bacteria</taxon>
        <taxon>Pseudomonadati</taxon>
        <taxon>Pseudomonadota</taxon>
        <taxon>Alphaproteobacteria</taxon>
        <taxon>Hyphomicrobiales</taxon>
        <taxon>Kaistiaceae</taxon>
        <taxon>Kaistia</taxon>
    </lineage>
</organism>
<comment type="caution">
    <text evidence="3">The sequence shown here is derived from an EMBL/GenBank/DDBJ whole genome shotgun (WGS) entry which is preliminary data.</text>
</comment>
<sequence length="107" mass="11512">MFKPALLALGVATTLAMGVLSPSEASAQPYGGWGPPPPPPPGWGPPPPAWGPPPPPPPAWGPPPRAWYPPPPRCRPVYRQVWVYGPFGGGWESVKVGTRCYPPRPYW</sequence>
<keyword evidence="2" id="KW-0732">Signal</keyword>
<evidence type="ECO:0000256" key="2">
    <source>
        <dbReference type="SAM" id="SignalP"/>
    </source>
</evidence>
<evidence type="ECO:0000313" key="4">
    <source>
        <dbReference type="Proteomes" id="UP001223743"/>
    </source>
</evidence>
<feature type="chain" id="PRO_5045687307" evidence="2">
    <location>
        <begin position="28"/>
        <end position="107"/>
    </location>
</feature>
<protein>
    <submittedName>
        <fullName evidence="3">Uncharacterized protein</fullName>
    </submittedName>
</protein>
<accession>A0ABU0M8C5</accession>
<dbReference type="EMBL" id="JAUSWJ010000001">
    <property type="protein sequence ID" value="MDQ0517214.1"/>
    <property type="molecule type" value="Genomic_DNA"/>
</dbReference>
<feature type="signal peptide" evidence="2">
    <location>
        <begin position="1"/>
        <end position="27"/>
    </location>
</feature>
<reference evidence="3 4" key="1">
    <citation type="submission" date="2023-07" db="EMBL/GenBank/DDBJ databases">
        <title>Genomic Encyclopedia of Type Strains, Phase IV (KMG-IV): sequencing the most valuable type-strain genomes for metagenomic binning, comparative biology and taxonomic classification.</title>
        <authorList>
            <person name="Goeker M."/>
        </authorList>
    </citation>
    <scope>NUCLEOTIDE SEQUENCE [LARGE SCALE GENOMIC DNA]</scope>
    <source>
        <strain evidence="3 4">B1-1</strain>
    </source>
</reference>